<dbReference type="SUPFAM" id="SSF58104">
    <property type="entry name" value="Methyl-accepting chemotaxis protein (MCP) signaling domain"/>
    <property type="match status" value="1"/>
</dbReference>
<proteinExistence type="predicted"/>
<feature type="signal peptide" evidence="1">
    <location>
        <begin position="1"/>
        <end position="21"/>
    </location>
</feature>
<evidence type="ECO:0000256" key="1">
    <source>
        <dbReference type="SAM" id="SignalP"/>
    </source>
</evidence>
<feature type="chain" id="PRO_5013789307" description="DUF5667 domain-containing protein" evidence="1">
    <location>
        <begin position="22"/>
        <end position="211"/>
    </location>
</feature>
<name>A0A2H0KP83_9BACT</name>
<accession>A0A2H0KP83</accession>
<organism evidence="2 3">
    <name type="scientific">Candidatus Portnoybacteria bacterium CG11_big_fil_rev_8_21_14_0_20_44_10</name>
    <dbReference type="NCBI Taxonomy" id="1974818"/>
    <lineage>
        <taxon>Bacteria</taxon>
        <taxon>Candidatus Portnoyibacteriota</taxon>
    </lineage>
</organism>
<sequence>MTKKILLFVCVLVIIPVLVMAQPQNTAQSHPGRNIVIVLSRILMGLQGLVDKLFVGPSSGIQPNNPSVQTKATSTQNYEHAVFNLGQEFLRVADEQVISDQIRILSQEQLNSTKGIVQSINNIQNRSRLETFIFGPDYMDLNQIDQEVNRIGNKIIELNGAAEQTATSSDRQALQNQIGQLTQQKTQLDNFINENKNVISLFGLIRGVLGF</sequence>
<comment type="caution">
    <text evidence="2">The sequence shown here is derived from an EMBL/GenBank/DDBJ whole genome shotgun (WGS) entry which is preliminary data.</text>
</comment>
<reference evidence="2 3" key="1">
    <citation type="submission" date="2017-09" db="EMBL/GenBank/DDBJ databases">
        <title>Depth-based differentiation of microbial function through sediment-hosted aquifers and enrichment of novel symbionts in the deep terrestrial subsurface.</title>
        <authorList>
            <person name="Probst A.J."/>
            <person name="Ladd B."/>
            <person name="Jarett J.K."/>
            <person name="Geller-Mcgrath D.E."/>
            <person name="Sieber C.M."/>
            <person name="Emerson J.B."/>
            <person name="Anantharaman K."/>
            <person name="Thomas B.C."/>
            <person name="Malmstrom R."/>
            <person name="Stieglmeier M."/>
            <person name="Klingl A."/>
            <person name="Woyke T."/>
            <person name="Ryan C.M."/>
            <person name="Banfield J.F."/>
        </authorList>
    </citation>
    <scope>NUCLEOTIDE SEQUENCE [LARGE SCALE GENOMIC DNA]</scope>
    <source>
        <strain evidence="2">CG11_big_fil_rev_8_21_14_0_20_44_10</strain>
    </source>
</reference>
<keyword evidence="1" id="KW-0732">Signal</keyword>
<dbReference type="EMBL" id="PCVN01000125">
    <property type="protein sequence ID" value="PIQ73971.1"/>
    <property type="molecule type" value="Genomic_DNA"/>
</dbReference>
<gene>
    <name evidence="2" type="ORF">COV85_04635</name>
</gene>
<dbReference type="AlphaFoldDB" id="A0A2H0KP83"/>
<protein>
    <recommendedName>
        <fullName evidence="4">DUF5667 domain-containing protein</fullName>
    </recommendedName>
</protein>
<evidence type="ECO:0008006" key="4">
    <source>
        <dbReference type="Google" id="ProtNLM"/>
    </source>
</evidence>
<dbReference type="Proteomes" id="UP000231550">
    <property type="component" value="Unassembled WGS sequence"/>
</dbReference>
<evidence type="ECO:0000313" key="2">
    <source>
        <dbReference type="EMBL" id="PIQ73971.1"/>
    </source>
</evidence>
<evidence type="ECO:0000313" key="3">
    <source>
        <dbReference type="Proteomes" id="UP000231550"/>
    </source>
</evidence>